<name>A0A9D4CUH5_DREPO</name>
<dbReference type="GO" id="GO:0000978">
    <property type="term" value="F:RNA polymerase II cis-regulatory region sequence-specific DNA binding"/>
    <property type="evidence" value="ECO:0007669"/>
    <property type="project" value="TreeGrafter"/>
</dbReference>
<dbReference type="InterPro" id="IPR008967">
    <property type="entry name" value="p53-like_TF_DNA-bd_sf"/>
</dbReference>
<protein>
    <recommendedName>
        <fullName evidence="6">Runt domain-containing protein</fullName>
    </recommendedName>
</protein>
<dbReference type="InterPro" id="IPR012346">
    <property type="entry name" value="p53/RUNT-type_TF_DNA-bd_sf"/>
</dbReference>
<evidence type="ECO:0000256" key="1">
    <source>
        <dbReference type="ARBA" id="ARBA00004123"/>
    </source>
</evidence>
<feature type="compositionally biased region" description="Polar residues" evidence="5">
    <location>
        <begin position="250"/>
        <end position="270"/>
    </location>
</feature>
<gene>
    <name evidence="7" type="ORF">DPMN_056496</name>
</gene>
<dbReference type="Pfam" id="PF00853">
    <property type="entry name" value="Runt"/>
    <property type="match status" value="1"/>
</dbReference>
<evidence type="ECO:0000256" key="2">
    <source>
        <dbReference type="ARBA" id="ARBA00023015"/>
    </source>
</evidence>
<organism evidence="7 8">
    <name type="scientific">Dreissena polymorpha</name>
    <name type="common">Zebra mussel</name>
    <name type="synonym">Mytilus polymorpha</name>
    <dbReference type="NCBI Taxonomy" id="45954"/>
    <lineage>
        <taxon>Eukaryota</taxon>
        <taxon>Metazoa</taxon>
        <taxon>Spiralia</taxon>
        <taxon>Lophotrochozoa</taxon>
        <taxon>Mollusca</taxon>
        <taxon>Bivalvia</taxon>
        <taxon>Autobranchia</taxon>
        <taxon>Heteroconchia</taxon>
        <taxon>Euheterodonta</taxon>
        <taxon>Imparidentia</taxon>
        <taxon>Neoheterodontei</taxon>
        <taxon>Myida</taxon>
        <taxon>Dreissenoidea</taxon>
        <taxon>Dreissenidae</taxon>
        <taxon>Dreissena</taxon>
    </lineage>
</organism>
<evidence type="ECO:0000313" key="8">
    <source>
        <dbReference type="Proteomes" id="UP000828390"/>
    </source>
</evidence>
<evidence type="ECO:0000256" key="4">
    <source>
        <dbReference type="ARBA" id="ARBA00023242"/>
    </source>
</evidence>
<dbReference type="PROSITE" id="PS51062">
    <property type="entry name" value="RUNT"/>
    <property type="match status" value="1"/>
</dbReference>
<evidence type="ECO:0000256" key="5">
    <source>
        <dbReference type="SAM" id="MobiDB-lite"/>
    </source>
</evidence>
<keyword evidence="8" id="KW-1185">Reference proteome</keyword>
<evidence type="ECO:0000313" key="7">
    <source>
        <dbReference type="EMBL" id="KAH3730506.1"/>
    </source>
</evidence>
<keyword evidence="2" id="KW-0805">Transcription regulation</keyword>
<reference evidence="7" key="2">
    <citation type="submission" date="2020-11" db="EMBL/GenBank/DDBJ databases">
        <authorList>
            <person name="McCartney M.A."/>
            <person name="Auch B."/>
            <person name="Kono T."/>
            <person name="Mallez S."/>
            <person name="Becker A."/>
            <person name="Gohl D.M."/>
            <person name="Silverstein K.A.T."/>
            <person name="Koren S."/>
            <person name="Bechman K.B."/>
            <person name="Herman A."/>
            <person name="Abrahante J.E."/>
            <person name="Garbe J."/>
        </authorList>
    </citation>
    <scope>NUCLEOTIDE SEQUENCE</scope>
    <source>
        <strain evidence="7">Duluth1</strain>
        <tissue evidence="7">Whole animal</tissue>
    </source>
</reference>
<dbReference type="PRINTS" id="PR00967">
    <property type="entry name" value="ONCOGENEAML1"/>
</dbReference>
<dbReference type="EMBL" id="JAIWYP010000012">
    <property type="protein sequence ID" value="KAH3730506.1"/>
    <property type="molecule type" value="Genomic_DNA"/>
</dbReference>
<dbReference type="Proteomes" id="UP000828390">
    <property type="component" value="Unassembled WGS sequence"/>
</dbReference>
<feature type="region of interest" description="Disordered" evidence="5">
    <location>
        <begin position="209"/>
        <end position="274"/>
    </location>
</feature>
<reference evidence="7" key="1">
    <citation type="journal article" date="2019" name="bioRxiv">
        <title>The Genome of the Zebra Mussel, Dreissena polymorpha: A Resource for Invasive Species Research.</title>
        <authorList>
            <person name="McCartney M.A."/>
            <person name="Auch B."/>
            <person name="Kono T."/>
            <person name="Mallez S."/>
            <person name="Zhang Y."/>
            <person name="Obille A."/>
            <person name="Becker A."/>
            <person name="Abrahante J.E."/>
            <person name="Garbe J."/>
            <person name="Badalamenti J.P."/>
            <person name="Herman A."/>
            <person name="Mangelson H."/>
            <person name="Liachko I."/>
            <person name="Sullivan S."/>
            <person name="Sone E.D."/>
            <person name="Koren S."/>
            <person name="Silverstein K.A.T."/>
            <person name="Beckman K.B."/>
            <person name="Gohl D.M."/>
        </authorList>
    </citation>
    <scope>NUCLEOTIDE SEQUENCE</scope>
    <source>
        <strain evidence="7">Duluth1</strain>
        <tissue evidence="7">Whole animal</tissue>
    </source>
</reference>
<evidence type="ECO:0000259" key="6">
    <source>
        <dbReference type="PROSITE" id="PS51062"/>
    </source>
</evidence>
<dbReference type="Gene3D" id="2.60.40.720">
    <property type="match status" value="1"/>
</dbReference>
<keyword evidence="3" id="KW-0804">Transcription</keyword>
<feature type="domain" description="Runt" evidence="6">
    <location>
        <begin position="32"/>
        <end position="160"/>
    </location>
</feature>
<feature type="compositionally biased region" description="Polar residues" evidence="5">
    <location>
        <begin position="14"/>
        <end position="23"/>
    </location>
</feature>
<keyword evidence="4" id="KW-0539">Nucleus</keyword>
<accession>A0A9D4CUH5</accession>
<dbReference type="GO" id="GO:0000981">
    <property type="term" value="F:DNA-binding transcription factor activity, RNA polymerase II-specific"/>
    <property type="evidence" value="ECO:0007669"/>
    <property type="project" value="TreeGrafter"/>
</dbReference>
<dbReference type="InterPro" id="IPR000040">
    <property type="entry name" value="AML1_Runt"/>
</dbReference>
<comment type="subcellular location">
    <subcellularLocation>
        <location evidence="1">Nucleus</location>
    </subcellularLocation>
</comment>
<evidence type="ECO:0000256" key="3">
    <source>
        <dbReference type="ARBA" id="ARBA00023163"/>
    </source>
</evidence>
<sequence>MHLPTDLNGLTPFPDNQTGTMSQLDAYPGDRGMNAVLSEHQGDLIRTGSPNFLCTKLPSHWRSNKTLPAPFKLIATGEIKDGTKVTIACGNDENYFGEIRNNTAYMKNRVAKFNDLRFVGRSGRGKSFTLSIIVATHPPQIATYNKAIKVTVDGPREARSKTKLRTDDRRILRGPIDIPMERPMSDPSCPNRRLPAHLAELETLRQNTQGVDGSRRILHPSSDTNGYHNSADRRSPWESFDSLPPYTKESIFQANTGSPGAYSQSQSISNLGHRLSPPDMDISLSDPRFTSLASITDLQVPVTSQEAAHIDRSYPLLSDPHRMEIRLPARLQFSDARFSESLPLNSAALSVPFNTSASNLAILQESRAISSLSGHCNTGPSSSYQMLSSDLFSSMNHQSTFSSSFTIPSSPQLSAGLMTGYPHLHSAPIQNLQNTIYAPTGEMRTYEILGQKSVDMMLQRPMEISARQERQLMSPPNSLRMQMDNNHIRDNEREMQTNHSPHHSDASVIVGGHSPPRLGRSNADSSVWRPY</sequence>
<feature type="region of interest" description="Disordered" evidence="5">
    <location>
        <begin position="1"/>
        <end position="23"/>
    </location>
</feature>
<proteinExistence type="predicted"/>
<dbReference type="InterPro" id="IPR013524">
    <property type="entry name" value="Runt_dom"/>
</dbReference>
<dbReference type="SUPFAM" id="SSF49417">
    <property type="entry name" value="p53-like transcription factors"/>
    <property type="match status" value="1"/>
</dbReference>
<comment type="caution">
    <text evidence="7">The sequence shown here is derived from an EMBL/GenBank/DDBJ whole genome shotgun (WGS) entry which is preliminary data.</text>
</comment>
<dbReference type="PANTHER" id="PTHR11950">
    <property type="entry name" value="RUNT RELATED"/>
    <property type="match status" value="1"/>
</dbReference>
<dbReference type="PANTHER" id="PTHR11950:SF31">
    <property type="entry name" value="SEGMENTATION PROTEIN RUNT"/>
    <property type="match status" value="1"/>
</dbReference>
<dbReference type="AlphaFoldDB" id="A0A9D4CUH5"/>
<dbReference type="GO" id="GO:0005524">
    <property type="term" value="F:ATP binding"/>
    <property type="evidence" value="ECO:0007669"/>
    <property type="project" value="InterPro"/>
</dbReference>
<dbReference type="GO" id="GO:0005634">
    <property type="term" value="C:nucleus"/>
    <property type="evidence" value="ECO:0007669"/>
    <property type="project" value="UniProtKB-SubCell"/>
</dbReference>
<feature type="region of interest" description="Disordered" evidence="5">
    <location>
        <begin position="493"/>
        <end position="531"/>
    </location>
</feature>